<evidence type="ECO:0000256" key="1">
    <source>
        <dbReference type="SAM" id="Phobius"/>
    </source>
</evidence>
<feature type="transmembrane region" description="Helical" evidence="1">
    <location>
        <begin position="158"/>
        <end position="179"/>
    </location>
</feature>
<keyword evidence="1" id="KW-1133">Transmembrane helix</keyword>
<reference evidence="2 3" key="1">
    <citation type="submission" date="2018-06" db="EMBL/GenBank/DDBJ databases">
        <title>Extensive metabolic versatility and redundancy in microbially diverse, dynamic hydrothermal sediments.</title>
        <authorList>
            <person name="Dombrowski N."/>
            <person name="Teske A."/>
            <person name="Baker B.J."/>
        </authorList>
    </citation>
    <scope>NUCLEOTIDE SEQUENCE [LARGE SCALE GENOMIC DNA]</scope>
    <source>
        <strain evidence="2">B3_G15</strain>
    </source>
</reference>
<feature type="transmembrane region" description="Helical" evidence="1">
    <location>
        <begin position="83"/>
        <end position="99"/>
    </location>
</feature>
<dbReference type="Pfam" id="PF17248">
    <property type="entry name" value="DUF5317"/>
    <property type="match status" value="1"/>
</dbReference>
<feature type="transmembrane region" description="Helical" evidence="1">
    <location>
        <begin position="58"/>
        <end position="76"/>
    </location>
</feature>
<evidence type="ECO:0008006" key="4">
    <source>
        <dbReference type="Google" id="ProtNLM"/>
    </source>
</evidence>
<name>A0A662DK08_UNCAE</name>
<comment type="caution">
    <text evidence="2">The sequence shown here is derived from an EMBL/GenBank/DDBJ whole genome shotgun (WGS) entry which is preliminary data.</text>
</comment>
<feature type="transmembrane region" description="Helical" evidence="1">
    <location>
        <begin position="6"/>
        <end position="24"/>
    </location>
</feature>
<dbReference type="EMBL" id="QMQA01000026">
    <property type="protein sequence ID" value="RLE14857.1"/>
    <property type="molecule type" value="Genomic_DNA"/>
</dbReference>
<dbReference type="InterPro" id="IPR035168">
    <property type="entry name" value="DUF5317"/>
</dbReference>
<dbReference type="Proteomes" id="UP000280417">
    <property type="component" value="Unassembled WGS sequence"/>
</dbReference>
<feature type="transmembrane region" description="Helical" evidence="1">
    <location>
        <begin position="31"/>
        <end position="52"/>
    </location>
</feature>
<dbReference type="AlphaFoldDB" id="A0A662DK08"/>
<protein>
    <recommendedName>
        <fullName evidence="4">DUF5317 domain-containing protein</fullName>
    </recommendedName>
</protein>
<evidence type="ECO:0000313" key="3">
    <source>
        <dbReference type="Proteomes" id="UP000280417"/>
    </source>
</evidence>
<keyword evidence="1" id="KW-0812">Transmembrane</keyword>
<keyword evidence="1" id="KW-0472">Membrane</keyword>
<accession>A0A662DK08</accession>
<evidence type="ECO:0000313" key="2">
    <source>
        <dbReference type="EMBL" id="RLE14857.1"/>
    </source>
</evidence>
<gene>
    <name evidence="2" type="ORF">DRJ04_01545</name>
</gene>
<proteinExistence type="predicted"/>
<organism evidence="2 3">
    <name type="scientific">Aerophobetes bacterium</name>
    <dbReference type="NCBI Taxonomy" id="2030807"/>
    <lineage>
        <taxon>Bacteria</taxon>
        <taxon>Candidatus Aerophobota</taxon>
    </lineage>
</organism>
<sequence length="208" mass="23439">MLLDVLVISLIIAFLRGGKLIKLAKMELHKIELIIIPFVLQYILVVGGERGISWFGQWGIYLHLFSYIILLAGIWYNRHIKEMEIFGVGILLNFLVIAVNKGQMPVLVEALKKVGMEDMLPLLQSKNYVVHTVAGPQTRLNFLADIIPLPPPYPRPRVLSIGDIVMGAGIFLLIQNYMVGADLFKIKKRRKCNGDEGTTGKNEENRCI</sequence>